<dbReference type="Pfam" id="PF11374">
    <property type="entry name" value="DUF3176"/>
    <property type="match status" value="1"/>
</dbReference>
<keyword evidence="1" id="KW-0472">Membrane</keyword>
<dbReference type="PANTHER" id="PTHR37576:SF2">
    <property type="entry name" value="DEFECT AT LOW TEMPERATURE PROTEIN 1"/>
    <property type="match status" value="1"/>
</dbReference>
<name>A0A6A6PYU8_9PEZI</name>
<evidence type="ECO:0000313" key="2">
    <source>
        <dbReference type="EMBL" id="KAF2484919.1"/>
    </source>
</evidence>
<evidence type="ECO:0000256" key="1">
    <source>
        <dbReference type="SAM" id="Phobius"/>
    </source>
</evidence>
<dbReference type="OrthoDB" id="5357734at2759"/>
<sequence>MSYLTNTATLDLITEEGSEQAESDGLGESTTGHRALVIPNRSLHATSSTSVQSEPVITVHGGEKTEPEGFKVSAIVERSSSTETQQPWHSSWIRLGPLSGLFSLLLAAASLIASLGILVGSDGENVSSWKAPPSTYLAIFTAIANISIRYAVTQGVIITWWRRASKGSTIARLQSDWRAGTMLRGALTAGRQTGLLGLACIFATIVMIDGPLLQRASTVATIPNPATALLNISMAPELPRGYSGAWISSEELSGFRSRQVQSFNATIPTATGNASNYIVFDAWSNKTDIFSQWINTASLSGLVRGCPGECRAKIRAPALFPVACKTRRTFSDVRVNFNTSLVPDTAAPPLEVVGALMQTSVVLSQHEAIDLMTGFATFNEDCTGTFQLQACTFHSGIGEYDVLIQDGDIVMTDLGSPELVAYANNTATDFTWSKERLAYPSTLAGVSEWMQAGLAAIMFYHVSDRDEGSLFTVGNQEALQYRIKGVGDTKVGCSLFRDPFDPMVRALNTLAVYFGAAAALETPEYLEGRLDPGISTENAVIGSVLGNVSVYHTDYWFFLGAAVLEVICIILILPTYWGWWQLGRTVSFSPFEIAKAFESPLLEEYNSNSGGDDIATAAGQRAIRYGVSTESRGEESRLHFKDAATIASPTEGMKFDM</sequence>
<feature type="transmembrane region" description="Helical" evidence="1">
    <location>
        <begin position="139"/>
        <end position="161"/>
    </location>
</feature>
<dbReference type="InterPro" id="IPR021514">
    <property type="entry name" value="DUF3176"/>
</dbReference>
<reference evidence="2" key="1">
    <citation type="journal article" date="2020" name="Stud. Mycol.">
        <title>101 Dothideomycetes genomes: a test case for predicting lifestyles and emergence of pathogens.</title>
        <authorList>
            <person name="Haridas S."/>
            <person name="Albert R."/>
            <person name="Binder M."/>
            <person name="Bloem J."/>
            <person name="Labutti K."/>
            <person name="Salamov A."/>
            <person name="Andreopoulos B."/>
            <person name="Baker S."/>
            <person name="Barry K."/>
            <person name="Bills G."/>
            <person name="Bluhm B."/>
            <person name="Cannon C."/>
            <person name="Castanera R."/>
            <person name="Culley D."/>
            <person name="Daum C."/>
            <person name="Ezra D."/>
            <person name="Gonzalez J."/>
            <person name="Henrissat B."/>
            <person name="Kuo A."/>
            <person name="Liang C."/>
            <person name="Lipzen A."/>
            <person name="Lutzoni F."/>
            <person name="Magnuson J."/>
            <person name="Mondo S."/>
            <person name="Nolan M."/>
            <person name="Ohm R."/>
            <person name="Pangilinan J."/>
            <person name="Park H.-J."/>
            <person name="Ramirez L."/>
            <person name="Alfaro M."/>
            <person name="Sun H."/>
            <person name="Tritt A."/>
            <person name="Yoshinaga Y."/>
            <person name="Zwiers L.-H."/>
            <person name="Turgeon B."/>
            <person name="Goodwin S."/>
            <person name="Spatafora J."/>
            <person name="Crous P."/>
            <person name="Grigoriev I."/>
        </authorList>
    </citation>
    <scope>NUCLEOTIDE SEQUENCE</scope>
    <source>
        <strain evidence="2">CBS 113389</strain>
    </source>
</reference>
<dbReference type="RefSeq" id="XP_033591488.1">
    <property type="nucleotide sequence ID" value="XM_033738848.1"/>
</dbReference>
<dbReference type="PANTHER" id="PTHR37576">
    <property type="entry name" value="DEFECT AT LOW TEMPERATURE PROTEIN 1"/>
    <property type="match status" value="1"/>
</dbReference>
<feature type="transmembrane region" description="Helical" evidence="1">
    <location>
        <begin position="98"/>
        <end position="119"/>
    </location>
</feature>
<evidence type="ECO:0000313" key="3">
    <source>
        <dbReference type="Proteomes" id="UP000799767"/>
    </source>
</evidence>
<keyword evidence="3" id="KW-1185">Reference proteome</keyword>
<proteinExistence type="predicted"/>
<gene>
    <name evidence="2" type="ORF">BDY17DRAFT_93733</name>
</gene>
<feature type="transmembrane region" description="Helical" evidence="1">
    <location>
        <begin position="555"/>
        <end position="579"/>
    </location>
</feature>
<protein>
    <submittedName>
        <fullName evidence="2">Uncharacterized protein</fullName>
    </submittedName>
</protein>
<keyword evidence="1" id="KW-1133">Transmembrane helix</keyword>
<dbReference type="GeneID" id="54479849"/>
<accession>A0A6A6PYU8</accession>
<organism evidence="2 3">
    <name type="scientific">Neohortaea acidophila</name>
    <dbReference type="NCBI Taxonomy" id="245834"/>
    <lineage>
        <taxon>Eukaryota</taxon>
        <taxon>Fungi</taxon>
        <taxon>Dikarya</taxon>
        <taxon>Ascomycota</taxon>
        <taxon>Pezizomycotina</taxon>
        <taxon>Dothideomycetes</taxon>
        <taxon>Dothideomycetidae</taxon>
        <taxon>Mycosphaerellales</taxon>
        <taxon>Teratosphaeriaceae</taxon>
        <taxon>Neohortaea</taxon>
    </lineage>
</organism>
<feature type="transmembrane region" description="Helical" evidence="1">
    <location>
        <begin position="182"/>
        <end position="208"/>
    </location>
</feature>
<dbReference type="EMBL" id="MU001633">
    <property type="protein sequence ID" value="KAF2484919.1"/>
    <property type="molecule type" value="Genomic_DNA"/>
</dbReference>
<keyword evidence="1" id="KW-0812">Transmembrane</keyword>
<dbReference type="AlphaFoldDB" id="A0A6A6PYU8"/>
<dbReference type="Proteomes" id="UP000799767">
    <property type="component" value="Unassembled WGS sequence"/>
</dbReference>